<sequence>MSAPPQEPLQLPAPGDKEEISQLQAGGPAVKLEDLGPMVVNSDGTLSRISNWSSLSELERERTLRVLAARNKIRLAAEEEKLKASGSAS</sequence>
<gene>
    <name evidence="1" type="ORF">FB45DRAFT_930816</name>
</gene>
<dbReference type="Proteomes" id="UP001221142">
    <property type="component" value="Unassembled WGS sequence"/>
</dbReference>
<name>A0AAD7BFJ6_9AGAR</name>
<protein>
    <submittedName>
        <fullName evidence="1">Uncharacterized protein</fullName>
    </submittedName>
</protein>
<organism evidence="1 2">
    <name type="scientific">Roridomyces roridus</name>
    <dbReference type="NCBI Taxonomy" id="1738132"/>
    <lineage>
        <taxon>Eukaryota</taxon>
        <taxon>Fungi</taxon>
        <taxon>Dikarya</taxon>
        <taxon>Basidiomycota</taxon>
        <taxon>Agaricomycotina</taxon>
        <taxon>Agaricomycetes</taxon>
        <taxon>Agaricomycetidae</taxon>
        <taxon>Agaricales</taxon>
        <taxon>Marasmiineae</taxon>
        <taxon>Mycenaceae</taxon>
        <taxon>Roridomyces</taxon>
    </lineage>
</organism>
<dbReference type="PANTHER" id="PTHR39474:SF1">
    <property type="entry name" value="FUNGAL SPECIFIC TRANSCRIPTION FACTOR"/>
    <property type="match status" value="1"/>
</dbReference>
<accession>A0AAD7BFJ6</accession>
<evidence type="ECO:0000313" key="1">
    <source>
        <dbReference type="EMBL" id="KAJ7619449.1"/>
    </source>
</evidence>
<keyword evidence="2" id="KW-1185">Reference proteome</keyword>
<reference evidence="1" key="1">
    <citation type="submission" date="2023-03" db="EMBL/GenBank/DDBJ databases">
        <title>Massive genome expansion in bonnet fungi (Mycena s.s.) driven by repeated elements and novel gene families across ecological guilds.</title>
        <authorList>
            <consortium name="Lawrence Berkeley National Laboratory"/>
            <person name="Harder C.B."/>
            <person name="Miyauchi S."/>
            <person name="Viragh M."/>
            <person name="Kuo A."/>
            <person name="Thoen E."/>
            <person name="Andreopoulos B."/>
            <person name="Lu D."/>
            <person name="Skrede I."/>
            <person name="Drula E."/>
            <person name="Henrissat B."/>
            <person name="Morin E."/>
            <person name="Kohler A."/>
            <person name="Barry K."/>
            <person name="LaButti K."/>
            <person name="Morin E."/>
            <person name="Salamov A."/>
            <person name="Lipzen A."/>
            <person name="Mereny Z."/>
            <person name="Hegedus B."/>
            <person name="Baldrian P."/>
            <person name="Stursova M."/>
            <person name="Weitz H."/>
            <person name="Taylor A."/>
            <person name="Grigoriev I.V."/>
            <person name="Nagy L.G."/>
            <person name="Martin F."/>
            <person name="Kauserud H."/>
        </authorList>
    </citation>
    <scope>NUCLEOTIDE SEQUENCE</scope>
    <source>
        <strain evidence="1">9284</strain>
    </source>
</reference>
<comment type="caution">
    <text evidence="1">The sequence shown here is derived from an EMBL/GenBank/DDBJ whole genome shotgun (WGS) entry which is preliminary data.</text>
</comment>
<proteinExistence type="predicted"/>
<dbReference type="EMBL" id="JARKIF010000018">
    <property type="protein sequence ID" value="KAJ7619449.1"/>
    <property type="molecule type" value="Genomic_DNA"/>
</dbReference>
<dbReference type="AlphaFoldDB" id="A0AAD7BFJ6"/>
<dbReference type="PANTHER" id="PTHR39474">
    <property type="entry name" value="UNNAMED PRODUCT"/>
    <property type="match status" value="1"/>
</dbReference>
<evidence type="ECO:0000313" key="2">
    <source>
        <dbReference type="Proteomes" id="UP001221142"/>
    </source>
</evidence>